<gene>
    <name evidence="2" type="ORF">ACFPQ5_17680</name>
</gene>
<evidence type="ECO:0000256" key="1">
    <source>
        <dbReference type="SAM" id="Phobius"/>
    </source>
</evidence>
<dbReference type="EMBL" id="JBHSMR010000013">
    <property type="protein sequence ID" value="MFC5480032.1"/>
    <property type="molecule type" value="Genomic_DNA"/>
</dbReference>
<feature type="transmembrane region" description="Helical" evidence="1">
    <location>
        <begin position="130"/>
        <end position="150"/>
    </location>
</feature>
<evidence type="ECO:0000313" key="3">
    <source>
        <dbReference type="Proteomes" id="UP001596101"/>
    </source>
</evidence>
<keyword evidence="1" id="KW-0472">Membrane</keyword>
<protein>
    <recommendedName>
        <fullName evidence="4">Multidrug transporter</fullName>
    </recommendedName>
</protein>
<name>A0ABW0MRK3_9BURK</name>
<dbReference type="RefSeq" id="WP_379758615.1">
    <property type="nucleotide sequence ID" value="NZ_JBHSMR010000013.1"/>
</dbReference>
<keyword evidence="3" id="KW-1185">Reference proteome</keyword>
<keyword evidence="1" id="KW-0812">Transmembrane</keyword>
<dbReference type="Proteomes" id="UP001596101">
    <property type="component" value="Unassembled WGS sequence"/>
</dbReference>
<reference evidence="3" key="1">
    <citation type="journal article" date="2019" name="Int. J. Syst. Evol. Microbiol.">
        <title>The Global Catalogue of Microorganisms (GCM) 10K type strain sequencing project: providing services to taxonomists for standard genome sequencing and annotation.</title>
        <authorList>
            <consortium name="The Broad Institute Genomics Platform"/>
            <consortium name="The Broad Institute Genome Sequencing Center for Infectious Disease"/>
            <person name="Wu L."/>
            <person name="Ma J."/>
        </authorList>
    </citation>
    <scope>NUCLEOTIDE SEQUENCE [LARGE SCALE GENOMIC DNA]</scope>
    <source>
        <strain evidence="3">CCUG 43111</strain>
    </source>
</reference>
<keyword evidence="1" id="KW-1133">Transmembrane helix</keyword>
<feature type="transmembrane region" description="Helical" evidence="1">
    <location>
        <begin position="91"/>
        <end position="110"/>
    </location>
</feature>
<comment type="caution">
    <text evidence="2">The sequence shown here is derived from an EMBL/GenBank/DDBJ whole genome shotgun (WGS) entry which is preliminary data.</text>
</comment>
<organism evidence="2 3">
    <name type="scientific">Massilia suwonensis</name>
    <dbReference type="NCBI Taxonomy" id="648895"/>
    <lineage>
        <taxon>Bacteria</taxon>
        <taxon>Pseudomonadati</taxon>
        <taxon>Pseudomonadota</taxon>
        <taxon>Betaproteobacteria</taxon>
        <taxon>Burkholderiales</taxon>
        <taxon>Oxalobacteraceae</taxon>
        <taxon>Telluria group</taxon>
        <taxon>Massilia</taxon>
    </lineage>
</organism>
<feature type="transmembrane region" description="Helical" evidence="1">
    <location>
        <begin position="162"/>
        <end position="181"/>
    </location>
</feature>
<proteinExistence type="predicted"/>
<evidence type="ECO:0008006" key="4">
    <source>
        <dbReference type="Google" id="ProtNLM"/>
    </source>
</evidence>
<evidence type="ECO:0000313" key="2">
    <source>
        <dbReference type="EMBL" id="MFC5480032.1"/>
    </source>
</evidence>
<feature type="transmembrane region" description="Helical" evidence="1">
    <location>
        <begin position="58"/>
        <end position="79"/>
    </location>
</feature>
<sequence>MSNYQISINRHAIAHALATVIALLVAASLLGQIARFEFGHDYVYGLVHLFNVDGERNIPTFFTVLLAALAAVLLVVIGLASREREKNDSRYWFALAAGFVFLGYDEAFQVHEQMVAPMRQLMGNTNLGVFYFGWVVPGILGVCALALFFLKFLLRLPATTRRWLLFAGALYVGGCIGMELLDGKYIEAYGENMTYSVLVTIEEALEMSGLATLIHTLLGHIAEASARVEFRIDAAAQPSLVAQPEFN</sequence>
<feature type="transmembrane region" description="Helical" evidence="1">
    <location>
        <begin position="12"/>
        <end position="34"/>
    </location>
</feature>
<accession>A0ABW0MRK3</accession>